<dbReference type="Proteomes" id="UP000006591">
    <property type="component" value="Chromosome 6"/>
</dbReference>
<feature type="region of interest" description="Disordered" evidence="11">
    <location>
        <begin position="487"/>
        <end position="516"/>
    </location>
</feature>
<dbReference type="InterPro" id="IPR055414">
    <property type="entry name" value="LRR_R13L4/SHOC2-like"/>
</dbReference>
<dbReference type="EnsemblPlants" id="ONIVA06G05470.1">
    <property type="protein sequence ID" value="ONIVA06G05470.1"/>
    <property type="gene ID" value="ONIVA06G05470"/>
</dbReference>
<feature type="compositionally biased region" description="Basic and acidic residues" evidence="11">
    <location>
        <begin position="404"/>
        <end position="413"/>
    </location>
</feature>
<keyword evidence="9" id="KW-0175">Coiled coil</keyword>
<dbReference type="GO" id="GO:0002758">
    <property type="term" value="P:innate immune response-activating signaling pathway"/>
    <property type="evidence" value="ECO:0007669"/>
    <property type="project" value="UniProtKB-ARBA"/>
</dbReference>
<dbReference type="InterPro" id="IPR027417">
    <property type="entry name" value="P-loop_NTPase"/>
</dbReference>
<dbReference type="Gene3D" id="1.20.5.4130">
    <property type="match status" value="1"/>
</dbReference>
<feature type="region of interest" description="Disordered" evidence="11">
    <location>
        <begin position="1"/>
        <end position="30"/>
    </location>
</feature>
<evidence type="ECO:0000256" key="11">
    <source>
        <dbReference type="SAM" id="MobiDB-lite"/>
    </source>
</evidence>
<dbReference type="InterPro" id="IPR044974">
    <property type="entry name" value="Disease_R_plants"/>
</dbReference>
<dbReference type="CDD" id="cd14798">
    <property type="entry name" value="RX-CC_like"/>
    <property type="match status" value="1"/>
</dbReference>
<dbReference type="Pfam" id="PF18052">
    <property type="entry name" value="Rx_N"/>
    <property type="match status" value="1"/>
</dbReference>
<keyword evidence="5" id="KW-0547">Nucleotide-binding</keyword>
<evidence type="ECO:0000259" key="12">
    <source>
        <dbReference type="PROSITE" id="PS51044"/>
    </source>
</evidence>
<dbReference type="Gramene" id="ONIVA06G05470.1">
    <property type="protein sequence ID" value="ONIVA06G05470.1"/>
    <property type="gene ID" value="ONIVA06G05470"/>
</dbReference>
<feature type="compositionally biased region" description="Pro residues" evidence="11">
    <location>
        <begin position="1"/>
        <end position="14"/>
    </location>
</feature>
<dbReference type="STRING" id="4536.A0A0E0HLK5"/>
<feature type="region of interest" description="Disordered" evidence="11">
    <location>
        <begin position="403"/>
        <end position="424"/>
    </location>
</feature>
<dbReference type="HOGENOM" id="CLU_237451_0_0_1"/>
<feature type="compositionally biased region" description="Polar residues" evidence="11">
    <location>
        <begin position="491"/>
        <end position="506"/>
    </location>
</feature>
<dbReference type="PANTHER" id="PTHR23155:SF1028">
    <property type="entry name" value="OS08G0174800 PROTEIN"/>
    <property type="match status" value="1"/>
</dbReference>
<feature type="compositionally biased region" description="Low complexity" evidence="11">
    <location>
        <begin position="507"/>
        <end position="516"/>
    </location>
</feature>
<feature type="region of interest" description="Disordered" evidence="11">
    <location>
        <begin position="734"/>
        <end position="827"/>
    </location>
</feature>
<dbReference type="GO" id="GO:0043531">
    <property type="term" value="F:ADP binding"/>
    <property type="evidence" value="ECO:0007669"/>
    <property type="project" value="InterPro"/>
</dbReference>
<dbReference type="InterPro" id="IPR058922">
    <property type="entry name" value="WHD_DRP"/>
</dbReference>
<evidence type="ECO:0000256" key="8">
    <source>
        <dbReference type="ARBA" id="ARBA00022833"/>
    </source>
</evidence>
<dbReference type="InterPro" id="IPR002182">
    <property type="entry name" value="NB-ARC"/>
</dbReference>
<evidence type="ECO:0000256" key="4">
    <source>
        <dbReference type="ARBA" id="ARBA00022737"/>
    </source>
</evidence>
<dbReference type="GO" id="GO:0042742">
    <property type="term" value="P:defense response to bacterium"/>
    <property type="evidence" value="ECO:0007669"/>
    <property type="project" value="UniProtKB-ARBA"/>
</dbReference>
<dbReference type="GO" id="GO:0016925">
    <property type="term" value="P:protein sumoylation"/>
    <property type="evidence" value="ECO:0007669"/>
    <property type="project" value="UniProtKB-ARBA"/>
</dbReference>
<dbReference type="SUPFAM" id="SSF52540">
    <property type="entry name" value="P-loop containing nucleoside triphosphate hydrolases"/>
    <property type="match status" value="1"/>
</dbReference>
<evidence type="ECO:0000256" key="3">
    <source>
        <dbReference type="ARBA" id="ARBA00022723"/>
    </source>
</evidence>
<keyword evidence="2" id="KW-0433">Leucine-rich repeat</keyword>
<keyword evidence="6 10" id="KW-0863">Zinc-finger</keyword>
<dbReference type="PRINTS" id="PR00364">
    <property type="entry name" value="DISEASERSIST"/>
</dbReference>
<keyword evidence="8" id="KW-0862">Zinc</keyword>
<evidence type="ECO:0000256" key="9">
    <source>
        <dbReference type="ARBA" id="ARBA00023054"/>
    </source>
</evidence>
<keyword evidence="4" id="KW-0677">Repeat</keyword>
<evidence type="ECO:0000256" key="2">
    <source>
        <dbReference type="ARBA" id="ARBA00022614"/>
    </source>
</evidence>
<evidence type="ECO:0000256" key="10">
    <source>
        <dbReference type="PROSITE-ProRule" id="PRU00452"/>
    </source>
</evidence>
<dbReference type="eggNOG" id="KOG4658">
    <property type="taxonomic scope" value="Eukaryota"/>
</dbReference>
<organism evidence="13">
    <name type="scientific">Oryza nivara</name>
    <name type="common">Indian wild rice</name>
    <name type="synonym">Oryza sativa f. spontanea</name>
    <dbReference type="NCBI Taxonomy" id="4536"/>
    <lineage>
        <taxon>Eukaryota</taxon>
        <taxon>Viridiplantae</taxon>
        <taxon>Streptophyta</taxon>
        <taxon>Embryophyta</taxon>
        <taxon>Tracheophyta</taxon>
        <taxon>Spermatophyta</taxon>
        <taxon>Magnoliopsida</taxon>
        <taxon>Liliopsida</taxon>
        <taxon>Poales</taxon>
        <taxon>Poaceae</taxon>
        <taxon>BOP clade</taxon>
        <taxon>Oryzoideae</taxon>
        <taxon>Oryzeae</taxon>
        <taxon>Oryzinae</taxon>
        <taxon>Oryza</taxon>
    </lineage>
</organism>
<dbReference type="eggNOG" id="KOG2169">
    <property type="taxonomic scope" value="Eukaryota"/>
</dbReference>
<evidence type="ECO:0000256" key="5">
    <source>
        <dbReference type="ARBA" id="ARBA00022741"/>
    </source>
</evidence>
<keyword evidence="14" id="KW-1185">Reference proteome</keyword>
<dbReference type="Gene3D" id="3.80.10.10">
    <property type="entry name" value="Ribonuclease Inhibitor"/>
    <property type="match status" value="1"/>
</dbReference>
<dbReference type="Gene3D" id="3.40.50.300">
    <property type="entry name" value="P-loop containing nucleotide triphosphate hydrolases"/>
    <property type="match status" value="1"/>
</dbReference>
<proteinExistence type="inferred from homology"/>
<sequence length="1827" mass="202706">MASAAPLPPTPPPSQQQQPQPQGKEQQQQMAVAMNARRLVMIGDRLRTHFRGGGGTVLEPPDLAHLVYAFARGIDFALSSGDVPTVASEIPSILKKVYLVGKDQFLQSSVMVLMISCKNACSEKWFQPTDCTEILRMANELSGKFCTPVSQPDNDSIVIQIISTIMPRYYPQLKFERLVTSLEAKVGYDVLMADFFIHKNVPREEKINLIVVQKEDLDASSCIANPPHVSFLVNGKGVDKRTNVSMETGPQFPTDITRMLKYGANIIQAIGYFNANYIIAVAFLNKLESFDAPNLNDYAQPVAADPPDSDLLEGPSRVSLKCPISFRRIKTPIKGRLCKHYQMNLRKPTWRCPFCNTPSNFTDLRIDQKMVKSLFFHKILQETGEDTIDVLVFADGSWKAISTNDERSDRHSSDVIQQSRDTMDTDATADDVIDLINEDNDGDVPMSFTSASEDVKPFLNCQDLSVADYLSDLPMNTVSQAEDLYAGGASRGNNERGNATSTSGQNSSLPSTGGLGSSSFGTLESILPHNILHPVITDAVSPSLDTSNSVVPRQHVAQGTCSDIVPSQPRIDPQLRLEIARPPIPRNVAREPTGIQALPVQPQRVRPNIYNCPPPFPQSSPASAYQVHQVTNADSVITAMSTGIGSLSRAPDAAPLLQHQSTQQEIRATQNYHQGQFIGLTAPQNFMGTRPPPGVPGQAIGANAHGAPPAQQSHHVHRLVSNLMNQLGQATVAQPSTAPQVLPSQPGGTSAVNPQIRGHLFPAQQRSQAMRPQAVPRPTISQAPPRAQSPFLPTTARPPSTPPPIGTSDDLPELPVDESWRPTGQMRGSLTGEAYSVAIGRYNPSVNIAGQQTSQVTSQARPAGPDARSKLFMRYFCAGNGRRAYDKVAFPNSTIERSGVLVSAATGAMKSVLAKLTAFLGEEYKNAKGVHDDLVFLQSELTTMNIVLQKLADVDQLDDLSKDWRNRVRDLAYDIEDCIDLSVHRLRGGSSAGESGLGAKVARMAKKIGAFRQIARQIQQLKARVMEVSERRNRYTLHGLVPTSSDASSSTKVDVRLCALWTETGRLVGIDGPRDDIIGRLMEQKQESSSSLSVHPGVRMVSIVGCAGLGKTTLAKQVYDKIKGEFECKAFVSVSQKPNIKELLLNISTQVGKSTNMSDDVVNLIDNLREHLKQKRYIVVVDDIWNLEPWKFIGEAFVKTSPGSIIMVTTRVKEVAISSSSSHGGFVYHMKHLDEAHSKRLFYKRIFGCEEQCPPEFEQASKEILKRCDGIPLAIISISSFLADPESLYNWNEVKKIISSPLPGNEHVETMQSVLALSYYNLPHDIRSCLLYLSSFPEDCLIVKDRLVSRWIAEGFINARPGENLYEAGLRYFNLLINRSLIQPWNEYNGEVMTCRVHDVILNFIVSKSVEENFLTLLDPSDLVPVQHSNCYKVRRLSLQGTYCQEEFASRMKLIKPHVRSLACSVDCTGLHPLSEFKVARVLDLEGCRSLINNHLANIEKLVHLRYLSISITVVSLLPANIGRLQHLETLDIRDTQVEELPQSIVLLHRLVRLFVSRLVKFPAEGVSKMQALEQLIGLSPFNQPRSFFKELGELTKLIVLEVHWKPRHIRDSNEAQVEHEKSYEKIFTSSLNALDRHNLRSLNFFVVAGRFLFDSWFPALQNLRRLRILNALQMITIPSSIRLVTKLEQLELENVSVTQDDLDMLGDLKALESLTLFVSDTRGSWLTVSNHGFQSLKFARIANVLFMPDSMPNLKDLHIDIRLEHAGENDSIFQHLPNTLCRVHAWISGNPPLRDVVSKLEEKILNIANTHPNRPSLTTATYIKEH</sequence>
<dbReference type="Gene3D" id="3.30.40.10">
    <property type="entry name" value="Zinc/RING finger domain, C3HC4 (zinc finger)"/>
    <property type="match status" value="1"/>
</dbReference>
<feature type="compositionally biased region" description="Low complexity" evidence="11">
    <location>
        <begin position="15"/>
        <end position="29"/>
    </location>
</feature>
<comment type="similarity">
    <text evidence="1">Belongs to the disease resistance NB-LRR family.</text>
</comment>
<dbReference type="InterPro" id="IPR032675">
    <property type="entry name" value="LRR_dom_sf"/>
</dbReference>
<dbReference type="Pfam" id="PF23598">
    <property type="entry name" value="LRR_14"/>
    <property type="match status" value="1"/>
</dbReference>
<dbReference type="InterPro" id="IPR013083">
    <property type="entry name" value="Znf_RING/FYVE/PHD"/>
</dbReference>
<keyword evidence="3" id="KW-0479">Metal-binding</keyword>
<dbReference type="InterPro" id="IPR036388">
    <property type="entry name" value="WH-like_DNA-bd_sf"/>
</dbReference>
<dbReference type="Gene3D" id="1.10.8.430">
    <property type="entry name" value="Helical domain of apoptotic protease-activating factors"/>
    <property type="match status" value="1"/>
</dbReference>
<dbReference type="Pfam" id="PF23559">
    <property type="entry name" value="WHD_DRP"/>
    <property type="match status" value="1"/>
</dbReference>
<evidence type="ECO:0000256" key="7">
    <source>
        <dbReference type="ARBA" id="ARBA00022821"/>
    </source>
</evidence>
<protein>
    <recommendedName>
        <fullName evidence="12">SP-RING-type domain-containing protein</fullName>
    </recommendedName>
</protein>
<reference evidence="13" key="1">
    <citation type="submission" date="2015-04" db="UniProtKB">
        <authorList>
            <consortium name="EnsemblPlants"/>
        </authorList>
    </citation>
    <scope>IDENTIFICATION</scope>
    <source>
        <strain evidence="13">SL10</strain>
    </source>
</reference>
<evidence type="ECO:0000256" key="6">
    <source>
        <dbReference type="ARBA" id="ARBA00022771"/>
    </source>
</evidence>
<evidence type="ECO:0000313" key="13">
    <source>
        <dbReference type="EnsemblPlants" id="ONIVA06G05470.1"/>
    </source>
</evidence>
<feature type="domain" description="SP-RING-type" evidence="12">
    <location>
        <begin position="307"/>
        <end position="389"/>
    </location>
</feature>
<accession>A0A0E0HLK5</accession>
<dbReference type="GO" id="GO:0008270">
    <property type="term" value="F:zinc ion binding"/>
    <property type="evidence" value="ECO:0007669"/>
    <property type="project" value="UniProtKB-KW"/>
</dbReference>
<evidence type="ECO:0000256" key="1">
    <source>
        <dbReference type="ARBA" id="ARBA00008894"/>
    </source>
</evidence>
<reference evidence="13" key="2">
    <citation type="submission" date="2018-04" db="EMBL/GenBank/DDBJ databases">
        <title>OnivRS2 (Oryza nivara Reference Sequence Version 2).</title>
        <authorList>
            <person name="Zhang J."/>
            <person name="Kudrna D."/>
            <person name="Lee S."/>
            <person name="Talag J."/>
            <person name="Rajasekar S."/>
            <person name="Welchert J."/>
            <person name="Hsing Y.-I."/>
            <person name="Wing R.A."/>
        </authorList>
    </citation>
    <scope>NUCLEOTIDE SEQUENCE [LARGE SCALE GENOMIC DNA]</scope>
    <source>
        <strain evidence="13">SL10</strain>
    </source>
</reference>
<dbReference type="GO" id="GO:0009626">
    <property type="term" value="P:plant-type hypersensitive response"/>
    <property type="evidence" value="ECO:0007669"/>
    <property type="project" value="UniProtKB-ARBA"/>
</dbReference>
<dbReference type="PANTHER" id="PTHR23155">
    <property type="entry name" value="DISEASE RESISTANCE PROTEIN RP"/>
    <property type="match status" value="1"/>
</dbReference>
<dbReference type="Gene3D" id="1.10.10.10">
    <property type="entry name" value="Winged helix-like DNA-binding domain superfamily/Winged helix DNA-binding domain"/>
    <property type="match status" value="1"/>
</dbReference>
<dbReference type="PROSITE" id="PS51044">
    <property type="entry name" value="ZF_SP_RING"/>
    <property type="match status" value="1"/>
</dbReference>
<dbReference type="InterPro" id="IPR042197">
    <property type="entry name" value="Apaf_helical"/>
</dbReference>
<evidence type="ECO:0000313" key="14">
    <source>
        <dbReference type="Proteomes" id="UP000006591"/>
    </source>
</evidence>
<dbReference type="CDD" id="cd16650">
    <property type="entry name" value="SP-RING_PIAS-like"/>
    <property type="match status" value="1"/>
</dbReference>
<name>A0A0E0HLK5_ORYNI</name>
<dbReference type="Pfam" id="PF02891">
    <property type="entry name" value="zf-MIZ"/>
    <property type="match status" value="1"/>
</dbReference>
<feature type="compositionally biased region" description="Polar residues" evidence="11">
    <location>
        <begin position="734"/>
        <end position="753"/>
    </location>
</feature>
<dbReference type="InterPro" id="IPR041118">
    <property type="entry name" value="Rx_N"/>
</dbReference>
<dbReference type="Pfam" id="PF00931">
    <property type="entry name" value="NB-ARC"/>
    <property type="match status" value="1"/>
</dbReference>
<keyword evidence="7" id="KW-0611">Plant defense</keyword>
<dbReference type="SUPFAM" id="SSF52058">
    <property type="entry name" value="L domain-like"/>
    <property type="match status" value="1"/>
</dbReference>
<dbReference type="FunFam" id="1.10.10.10:FF:000322">
    <property type="entry name" value="Probable disease resistance protein At1g63360"/>
    <property type="match status" value="1"/>
</dbReference>
<dbReference type="InterPro" id="IPR038005">
    <property type="entry name" value="RX-like_CC"/>
</dbReference>
<dbReference type="InterPro" id="IPR004181">
    <property type="entry name" value="Znf_MIZ"/>
</dbReference>